<dbReference type="EMBL" id="BK032682">
    <property type="protein sequence ID" value="DAF54688.1"/>
    <property type="molecule type" value="Genomic_DNA"/>
</dbReference>
<proteinExistence type="predicted"/>
<reference evidence="1" key="1">
    <citation type="journal article" date="2021" name="Proc. Natl. Acad. Sci. U.S.A.">
        <title>A Catalog of Tens of Thousands of Viruses from Human Metagenomes Reveals Hidden Associations with Chronic Diseases.</title>
        <authorList>
            <person name="Tisza M.J."/>
            <person name="Buck C.B."/>
        </authorList>
    </citation>
    <scope>NUCLEOTIDE SEQUENCE</scope>
    <source>
        <strain evidence="1">CtqPo10</strain>
    </source>
</reference>
<name>A0A8S5SUQ7_9CAUD</name>
<evidence type="ECO:0000313" key="1">
    <source>
        <dbReference type="EMBL" id="DAF54688.1"/>
    </source>
</evidence>
<sequence>MAGKKEKEYICAYKYCLHHGDRVKDSESVVINRKHYHWDCAGMKQEITDCVNTYMSYIEDKTKYPIAYRAINTMVFKNRVPIEYIRKNIESSKLYYSQKPVQVLYGIRKLFYEQEFKV</sequence>
<accession>A0A8S5SUQ7</accession>
<organism evidence="1">
    <name type="scientific">Siphoviridae sp. ctqPo10</name>
    <dbReference type="NCBI Taxonomy" id="2827948"/>
    <lineage>
        <taxon>Viruses</taxon>
        <taxon>Duplodnaviria</taxon>
        <taxon>Heunggongvirae</taxon>
        <taxon>Uroviricota</taxon>
        <taxon>Caudoviricetes</taxon>
    </lineage>
</organism>
<protein>
    <submittedName>
        <fullName evidence="1">Uncharacterized protein</fullName>
    </submittedName>
</protein>